<feature type="domain" description="ABC transporter" evidence="4">
    <location>
        <begin position="2"/>
        <end position="225"/>
    </location>
</feature>
<keyword evidence="1" id="KW-0813">Transport</keyword>
<comment type="caution">
    <text evidence="5">The sequence shown here is derived from an EMBL/GenBank/DDBJ whole genome shotgun (WGS) entry which is preliminary data.</text>
</comment>
<evidence type="ECO:0000256" key="3">
    <source>
        <dbReference type="ARBA" id="ARBA00022840"/>
    </source>
</evidence>
<dbReference type="SUPFAM" id="SSF52540">
    <property type="entry name" value="P-loop containing nucleoside triphosphate hydrolases"/>
    <property type="match status" value="1"/>
</dbReference>
<name>A0A9D2BU02_9FIRM</name>
<evidence type="ECO:0000313" key="6">
    <source>
        <dbReference type="Proteomes" id="UP000886751"/>
    </source>
</evidence>
<sequence length="243" mass="26635">MIEVRNLQKTWRRHGKTVGLLEASFTIPDGQVVGILGENGAGKTTLLRAMAGLLPARGEALLDGKPAGAQYRRISYITGEGSYYPALTVGEYGALLADLHPAFDPARYAAFLQFFALEETAVIGRLSTGQRARVELAAGFGKRADYYLMDEPFLGKDPFTRRDCIKLMSGALHGQETILLCTHHLDDVESFLDRALILHAGRIAGDVLLDDLRTQGETLLDRMAALCGWDPQHYLTFGENPAE</sequence>
<dbReference type="GO" id="GO:0005524">
    <property type="term" value="F:ATP binding"/>
    <property type="evidence" value="ECO:0007669"/>
    <property type="project" value="UniProtKB-KW"/>
</dbReference>
<evidence type="ECO:0000256" key="1">
    <source>
        <dbReference type="ARBA" id="ARBA00022448"/>
    </source>
</evidence>
<accession>A0A9D2BU02</accession>
<protein>
    <submittedName>
        <fullName evidence="5">ABC transporter ATP-binding protein</fullName>
    </submittedName>
</protein>
<dbReference type="Pfam" id="PF00005">
    <property type="entry name" value="ABC_tran"/>
    <property type="match status" value="1"/>
</dbReference>
<dbReference type="PANTHER" id="PTHR42939">
    <property type="entry name" value="ABC TRANSPORTER ATP-BINDING PROTEIN ALBC-RELATED"/>
    <property type="match status" value="1"/>
</dbReference>
<reference evidence="5" key="1">
    <citation type="journal article" date="2021" name="PeerJ">
        <title>Extensive microbial diversity within the chicken gut microbiome revealed by metagenomics and culture.</title>
        <authorList>
            <person name="Gilroy R."/>
            <person name="Ravi A."/>
            <person name="Getino M."/>
            <person name="Pursley I."/>
            <person name="Horton D.L."/>
            <person name="Alikhan N.F."/>
            <person name="Baker D."/>
            <person name="Gharbi K."/>
            <person name="Hall N."/>
            <person name="Watson M."/>
            <person name="Adriaenssens E.M."/>
            <person name="Foster-Nyarko E."/>
            <person name="Jarju S."/>
            <person name="Secka A."/>
            <person name="Antonio M."/>
            <person name="Oren A."/>
            <person name="Chaudhuri R.R."/>
            <person name="La Ragione R."/>
            <person name="Hildebrand F."/>
            <person name="Pallen M.J."/>
        </authorList>
    </citation>
    <scope>NUCLEOTIDE SEQUENCE</scope>
    <source>
        <strain evidence="5">ChiHecec2B26-7398</strain>
    </source>
</reference>
<keyword evidence="3 5" id="KW-0067">ATP-binding</keyword>
<dbReference type="InterPro" id="IPR027417">
    <property type="entry name" value="P-loop_NTPase"/>
</dbReference>
<organism evidence="5 6">
    <name type="scientific">Candidatus Gemmiger excrementipullorum</name>
    <dbReference type="NCBI Taxonomy" id="2838610"/>
    <lineage>
        <taxon>Bacteria</taxon>
        <taxon>Bacillati</taxon>
        <taxon>Bacillota</taxon>
        <taxon>Clostridia</taxon>
        <taxon>Eubacteriales</taxon>
        <taxon>Gemmiger</taxon>
    </lineage>
</organism>
<proteinExistence type="predicted"/>
<gene>
    <name evidence="5" type="ORF">H9846_01485</name>
</gene>
<dbReference type="SMART" id="SM00382">
    <property type="entry name" value="AAA"/>
    <property type="match status" value="1"/>
</dbReference>
<keyword evidence="2" id="KW-0547">Nucleotide-binding</keyword>
<dbReference type="AlphaFoldDB" id="A0A9D2BU02"/>
<dbReference type="Gene3D" id="3.40.50.300">
    <property type="entry name" value="P-loop containing nucleotide triphosphate hydrolases"/>
    <property type="match status" value="1"/>
</dbReference>
<dbReference type="PROSITE" id="PS50893">
    <property type="entry name" value="ABC_TRANSPORTER_2"/>
    <property type="match status" value="1"/>
</dbReference>
<evidence type="ECO:0000313" key="5">
    <source>
        <dbReference type="EMBL" id="HIX94116.1"/>
    </source>
</evidence>
<dbReference type="CDD" id="cd03230">
    <property type="entry name" value="ABC_DR_subfamily_A"/>
    <property type="match status" value="1"/>
</dbReference>
<dbReference type="Proteomes" id="UP000886751">
    <property type="component" value="Unassembled WGS sequence"/>
</dbReference>
<reference evidence="5" key="2">
    <citation type="submission" date="2021-04" db="EMBL/GenBank/DDBJ databases">
        <authorList>
            <person name="Gilroy R."/>
        </authorList>
    </citation>
    <scope>NUCLEOTIDE SEQUENCE</scope>
    <source>
        <strain evidence="5">ChiHecec2B26-7398</strain>
    </source>
</reference>
<dbReference type="InterPro" id="IPR003439">
    <property type="entry name" value="ABC_transporter-like_ATP-bd"/>
</dbReference>
<dbReference type="InterPro" id="IPR003593">
    <property type="entry name" value="AAA+_ATPase"/>
</dbReference>
<dbReference type="GO" id="GO:0016887">
    <property type="term" value="F:ATP hydrolysis activity"/>
    <property type="evidence" value="ECO:0007669"/>
    <property type="project" value="InterPro"/>
</dbReference>
<evidence type="ECO:0000256" key="2">
    <source>
        <dbReference type="ARBA" id="ARBA00022741"/>
    </source>
</evidence>
<dbReference type="PANTHER" id="PTHR42939:SF1">
    <property type="entry name" value="ABC TRANSPORTER ATP-BINDING PROTEIN ALBC-RELATED"/>
    <property type="match status" value="1"/>
</dbReference>
<dbReference type="InterPro" id="IPR051782">
    <property type="entry name" value="ABC_Transporter_VariousFunc"/>
</dbReference>
<dbReference type="EMBL" id="DXEI01000028">
    <property type="protein sequence ID" value="HIX94116.1"/>
    <property type="molecule type" value="Genomic_DNA"/>
</dbReference>
<evidence type="ECO:0000259" key="4">
    <source>
        <dbReference type="PROSITE" id="PS50893"/>
    </source>
</evidence>